<dbReference type="EMBL" id="JANPWB010000007">
    <property type="protein sequence ID" value="KAJ1169752.1"/>
    <property type="molecule type" value="Genomic_DNA"/>
</dbReference>
<gene>
    <name evidence="1" type="ORF">NDU88_001643</name>
</gene>
<evidence type="ECO:0000313" key="1">
    <source>
        <dbReference type="EMBL" id="KAJ1169752.1"/>
    </source>
</evidence>
<evidence type="ECO:0000313" key="2">
    <source>
        <dbReference type="Proteomes" id="UP001066276"/>
    </source>
</evidence>
<dbReference type="Proteomes" id="UP001066276">
    <property type="component" value="Chromosome 4_1"/>
</dbReference>
<comment type="caution">
    <text evidence="1">The sequence shown here is derived from an EMBL/GenBank/DDBJ whole genome shotgun (WGS) entry which is preliminary data.</text>
</comment>
<reference evidence="1" key="1">
    <citation type="journal article" date="2022" name="bioRxiv">
        <title>Sequencing and chromosome-scale assembly of the giantPleurodeles waltlgenome.</title>
        <authorList>
            <person name="Brown T."/>
            <person name="Elewa A."/>
            <person name="Iarovenko S."/>
            <person name="Subramanian E."/>
            <person name="Araus A.J."/>
            <person name="Petzold A."/>
            <person name="Susuki M."/>
            <person name="Suzuki K.-i.T."/>
            <person name="Hayashi T."/>
            <person name="Toyoda A."/>
            <person name="Oliveira C."/>
            <person name="Osipova E."/>
            <person name="Leigh N.D."/>
            <person name="Simon A."/>
            <person name="Yun M.H."/>
        </authorList>
    </citation>
    <scope>NUCLEOTIDE SEQUENCE</scope>
    <source>
        <strain evidence="1">20211129_DDA</strain>
        <tissue evidence="1">Liver</tissue>
    </source>
</reference>
<accession>A0AAV7T029</accession>
<dbReference type="AlphaFoldDB" id="A0AAV7T029"/>
<sequence length="159" mass="17418">MPRASRAWLPFYEAARGPSTLGYDADDGTAASIFIRSAGAAFANVCSERYPRRHHFEKLTDITLRCPLSSLSEINVFSCGPVFVELALQKALELNQLFGQQPEKGEQRQWDVVCAIRADDVAGGLVWYKMTTAKTGRAIEASATALEFCAEFAGSRGCF</sequence>
<name>A0AAV7T029_PLEWA</name>
<organism evidence="1 2">
    <name type="scientific">Pleurodeles waltl</name>
    <name type="common">Iberian ribbed newt</name>
    <dbReference type="NCBI Taxonomy" id="8319"/>
    <lineage>
        <taxon>Eukaryota</taxon>
        <taxon>Metazoa</taxon>
        <taxon>Chordata</taxon>
        <taxon>Craniata</taxon>
        <taxon>Vertebrata</taxon>
        <taxon>Euteleostomi</taxon>
        <taxon>Amphibia</taxon>
        <taxon>Batrachia</taxon>
        <taxon>Caudata</taxon>
        <taxon>Salamandroidea</taxon>
        <taxon>Salamandridae</taxon>
        <taxon>Pleurodelinae</taxon>
        <taxon>Pleurodeles</taxon>
    </lineage>
</organism>
<keyword evidence="2" id="KW-1185">Reference proteome</keyword>
<proteinExistence type="predicted"/>
<protein>
    <submittedName>
        <fullName evidence="1">Uncharacterized protein</fullName>
    </submittedName>
</protein>